<dbReference type="RefSeq" id="WP_189171871.1">
    <property type="nucleotide sequence ID" value="NZ_BMQB01000011.1"/>
</dbReference>
<organism evidence="1 2">
    <name type="scientific">Pilimelia anulata</name>
    <dbReference type="NCBI Taxonomy" id="53371"/>
    <lineage>
        <taxon>Bacteria</taxon>
        <taxon>Bacillati</taxon>
        <taxon>Actinomycetota</taxon>
        <taxon>Actinomycetes</taxon>
        <taxon>Micromonosporales</taxon>
        <taxon>Micromonosporaceae</taxon>
        <taxon>Pilimelia</taxon>
    </lineage>
</organism>
<reference evidence="1" key="1">
    <citation type="journal article" date="2014" name="Int. J. Syst. Evol. Microbiol.">
        <title>Complete genome sequence of Corynebacterium casei LMG S-19264T (=DSM 44701T), isolated from a smear-ripened cheese.</title>
        <authorList>
            <consortium name="US DOE Joint Genome Institute (JGI-PGF)"/>
            <person name="Walter F."/>
            <person name="Albersmeier A."/>
            <person name="Kalinowski J."/>
            <person name="Ruckert C."/>
        </authorList>
    </citation>
    <scope>NUCLEOTIDE SEQUENCE</scope>
    <source>
        <strain evidence="1">JCM 3090</strain>
    </source>
</reference>
<evidence type="ECO:0000313" key="1">
    <source>
        <dbReference type="EMBL" id="GGK07292.1"/>
    </source>
</evidence>
<protein>
    <submittedName>
        <fullName evidence="1">Uncharacterized protein</fullName>
    </submittedName>
</protein>
<evidence type="ECO:0000313" key="2">
    <source>
        <dbReference type="Proteomes" id="UP000649739"/>
    </source>
</evidence>
<accession>A0A8J3FG01</accession>
<dbReference type="Proteomes" id="UP000649739">
    <property type="component" value="Unassembled WGS sequence"/>
</dbReference>
<sequence>MLTPGDVLILREREYRHGEGTIVVEIIAADDLRYDDEGYRLPVKCGQITWRAPPVVRFIEIRSASIPYARSRTPA</sequence>
<dbReference type="EMBL" id="BMQB01000011">
    <property type="protein sequence ID" value="GGK07292.1"/>
    <property type="molecule type" value="Genomic_DNA"/>
</dbReference>
<name>A0A8J3FG01_9ACTN</name>
<gene>
    <name evidence="1" type="ORF">GCM10010123_41420</name>
</gene>
<proteinExistence type="predicted"/>
<comment type="caution">
    <text evidence="1">The sequence shown here is derived from an EMBL/GenBank/DDBJ whole genome shotgun (WGS) entry which is preliminary data.</text>
</comment>
<dbReference type="AlphaFoldDB" id="A0A8J3FG01"/>
<reference evidence="1" key="2">
    <citation type="submission" date="2020-09" db="EMBL/GenBank/DDBJ databases">
        <authorList>
            <person name="Sun Q."/>
            <person name="Ohkuma M."/>
        </authorList>
    </citation>
    <scope>NUCLEOTIDE SEQUENCE</scope>
    <source>
        <strain evidence="1">JCM 3090</strain>
    </source>
</reference>
<keyword evidence="2" id="KW-1185">Reference proteome</keyword>